<dbReference type="Proteomes" id="UP001515683">
    <property type="component" value="Unassembled WGS sequence"/>
</dbReference>
<dbReference type="InterPro" id="IPR029044">
    <property type="entry name" value="Nucleotide-diphossugar_trans"/>
</dbReference>
<reference evidence="3 4" key="1">
    <citation type="journal article" date="2019" name="bioRxiv">
        <title>Bacteria contribute to plant secondary compound degradation in a generalist herbivore system.</title>
        <authorList>
            <person name="Francoeur C.B."/>
            <person name="Khadempour L."/>
            <person name="Moreira-Soto R.D."/>
            <person name="Gotting K."/>
            <person name="Book A.J."/>
            <person name="Pinto-Tomas A.A."/>
            <person name="Keefover-Ring K."/>
            <person name="Currie C.R."/>
        </authorList>
    </citation>
    <scope>NUCLEOTIDE SEQUENCE [LARGE SCALE GENOMIC DNA]</scope>
    <source>
        <strain evidence="3">Acro-835</strain>
    </source>
</reference>
<dbReference type="SUPFAM" id="SSF53448">
    <property type="entry name" value="Nucleotide-diphospho-sugar transferases"/>
    <property type="match status" value="1"/>
</dbReference>
<evidence type="ECO:0000313" key="3">
    <source>
        <dbReference type="EMBL" id="NIF24616.1"/>
    </source>
</evidence>
<organism evidence="3 4">
    <name type="scientific">Candidatus Pantoea multigeneris</name>
    <dbReference type="NCBI Taxonomy" id="2608357"/>
    <lineage>
        <taxon>Bacteria</taxon>
        <taxon>Pseudomonadati</taxon>
        <taxon>Pseudomonadota</taxon>
        <taxon>Gammaproteobacteria</taxon>
        <taxon>Enterobacterales</taxon>
        <taxon>Erwiniaceae</taxon>
        <taxon>Pantoea</taxon>
    </lineage>
</organism>
<evidence type="ECO:0000313" key="4">
    <source>
        <dbReference type="Proteomes" id="UP001515683"/>
    </source>
</evidence>
<dbReference type="PANTHER" id="PTHR22916">
    <property type="entry name" value="GLYCOSYLTRANSFERASE"/>
    <property type="match status" value="1"/>
</dbReference>
<comment type="caution">
    <text evidence="3">The sequence shown here is derived from an EMBL/GenBank/DDBJ whole genome shotgun (WGS) entry which is preliminary data.</text>
</comment>
<dbReference type="EMBL" id="VWXF01000017">
    <property type="protein sequence ID" value="NIF24616.1"/>
    <property type="molecule type" value="Genomic_DNA"/>
</dbReference>
<sequence>MKPIISIVVTSYNIEKYISACLDGLINQTITDIEIIVVDDGSTDRTPEIITEYASIDKRIIPVLNKENSIGGVATPANVGIGLAKGKYIGFADGDDLYDPGMFQALYLAAEKNDASMSICAYKEMSGELNELKAPFDPAWEVIKELDCIDTTTVESKKKVLELQPVPWRKLYKASLLKDNEILFPVGPYFFEDNGFHWFTTLSGTKVAIVNETLCFHRKNRVGQSTASDGNRLLGVFHQHSVIWRFLSEKKLLGEYRDYSLNWLGVHLSWVQQVISPTYSNEFYKTLVPHFDLYTHSEIRHHLSNKYYDRKSVELIVSVLRKDCSFFCEIMNGKVSTSYAEKVKFNLFKLGPCSFICMVFRVMKTKLVPTKKINNDSAVNELILSNLNDIHEQLSELRCDLNLANSKIAQLEISCINNNADVNHSLLAVGHKISEVERLIENKLSIKIKT</sequence>
<dbReference type="InterPro" id="IPR001173">
    <property type="entry name" value="Glyco_trans_2-like"/>
</dbReference>
<gene>
    <name evidence="3" type="ORF">F3J40_23880</name>
</gene>
<evidence type="ECO:0000259" key="2">
    <source>
        <dbReference type="Pfam" id="PF00535"/>
    </source>
</evidence>
<proteinExistence type="predicted"/>
<name>A0ABX0RH35_9GAMM</name>
<protein>
    <submittedName>
        <fullName evidence="3">Glycosyltransferase family 2 protein</fullName>
    </submittedName>
</protein>
<keyword evidence="1" id="KW-0175">Coiled coil</keyword>
<dbReference type="PANTHER" id="PTHR22916:SF3">
    <property type="entry name" value="UDP-GLCNAC:BETAGAL BETA-1,3-N-ACETYLGLUCOSAMINYLTRANSFERASE-LIKE PROTEIN 1"/>
    <property type="match status" value="1"/>
</dbReference>
<dbReference type="Gene3D" id="3.90.550.10">
    <property type="entry name" value="Spore Coat Polysaccharide Biosynthesis Protein SpsA, Chain A"/>
    <property type="match status" value="1"/>
</dbReference>
<feature type="domain" description="Glycosyltransferase 2-like" evidence="2">
    <location>
        <begin position="6"/>
        <end position="131"/>
    </location>
</feature>
<dbReference type="Pfam" id="PF00535">
    <property type="entry name" value="Glycos_transf_2"/>
    <property type="match status" value="1"/>
</dbReference>
<feature type="coiled-coil region" evidence="1">
    <location>
        <begin position="387"/>
        <end position="414"/>
    </location>
</feature>
<dbReference type="RefSeq" id="WP_167018613.1">
    <property type="nucleotide sequence ID" value="NZ_VWXF01000017.1"/>
</dbReference>
<dbReference type="CDD" id="cd00761">
    <property type="entry name" value="Glyco_tranf_GTA_type"/>
    <property type="match status" value="1"/>
</dbReference>
<keyword evidence="4" id="KW-1185">Reference proteome</keyword>
<evidence type="ECO:0000256" key="1">
    <source>
        <dbReference type="SAM" id="Coils"/>
    </source>
</evidence>
<accession>A0ABX0RH35</accession>